<feature type="domain" description="CENP-V/GFA" evidence="5">
    <location>
        <begin position="8"/>
        <end position="119"/>
    </location>
</feature>
<keyword evidence="2" id="KW-0479">Metal-binding</keyword>
<sequence length="142" mass="15444">MPNKNEVLQGGCQCGAIRYEVSGGPLQLYVCHCRECRKQSASAFGISFIVPLTALHVTQGEPKLWSRPTETGHTLDCAFCPECGSRLWHQRRGSADILSIKGGSLDEPVDLGQAVHIWTSRMLPGIILPEGSASFSGEPDEY</sequence>
<dbReference type="PANTHER" id="PTHR33337">
    <property type="entry name" value="GFA DOMAIN-CONTAINING PROTEIN"/>
    <property type="match status" value="1"/>
</dbReference>
<protein>
    <recommendedName>
        <fullName evidence="5">CENP-V/GFA domain-containing protein</fullName>
    </recommendedName>
</protein>
<dbReference type="InterPro" id="IPR011057">
    <property type="entry name" value="Mss4-like_sf"/>
</dbReference>
<evidence type="ECO:0000256" key="4">
    <source>
        <dbReference type="ARBA" id="ARBA00023239"/>
    </source>
</evidence>
<gene>
    <name evidence="6" type="ORF">J2W94_002016</name>
</gene>
<proteinExistence type="inferred from homology"/>
<keyword evidence="7" id="KW-1185">Reference proteome</keyword>
<comment type="similarity">
    <text evidence="1">Belongs to the Gfa family.</text>
</comment>
<dbReference type="Gene3D" id="3.90.1590.10">
    <property type="entry name" value="glutathione-dependent formaldehyde- activating enzyme (gfa)"/>
    <property type="match status" value="1"/>
</dbReference>
<name>A0ABU1RSH4_9GAMM</name>
<dbReference type="EMBL" id="JAVDTT010000002">
    <property type="protein sequence ID" value="MDR6841731.1"/>
    <property type="molecule type" value="Genomic_DNA"/>
</dbReference>
<evidence type="ECO:0000256" key="3">
    <source>
        <dbReference type="ARBA" id="ARBA00022833"/>
    </source>
</evidence>
<organism evidence="6 7">
    <name type="scientific">Pseudoxanthomonas sacheonensis</name>
    <dbReference type="NCBI Taxonomy" id="443615"/>
    <lineage>
        <taxon>Bacteria</taxon>
        <taxon>Pseudomonadati</taxon>
        <taxon>Pseudomonadota</taxon>
        <taxon>Gammaproteobacteria</taxon>
        <taxon>Lysobacterales</taxon>
        <taxon>Lysobacteraceae</taxon>
        <taxon>Pseudoxanthomonas</taxon>
    </lineage>
</organism>
<evidence type="ECO:0000313" key="6">
    <source>
        <dbReference type="EMBL" id="MDR6841731.1"/>
    </source>
</evidence>
<comment type="caution">
    <text evidence="6">The sequence shown here is derived from an EMBL/GenBank/DDBJ whole genome shotgun (WGS) entry which is preliminary data.</text>
</comment>
<dbReference type="SUPFAM" id="SSF51316">
    <property type="entry name" value="Mss4-like"/>
    <property type="match status" value="1"/>
</dbReference>
<dbReference type="PROSITE" id="PS51891">
    <property type="entry name" value="CENP_V_GFA"/>
    <property type="match status" value="1"/>
</dbReference>
<dbReference type="Pfam" id="PF04828">
    <property type="entry name" value="GFA"/>
    <property type="match status" value="1"/>
</dbReference>
<evidence type="ECO:0000259" key="5">
    <source>
        <dbReference type="PROSITE" id="PS51891"/>
    </source>
</evidence>
<keyword evidence="4" id="KW-0456">Lyase</keyword>
<evidence type="ECO:0000256" key="1">
    <source>
        <dbReference type="ARBA" id="ARBA00005495"/>
    </source>
</evidence>
<keyword evidence="3" id="KW-0862">Zinc</keyword>
<evidence type="ECO:0000256" key="2">
    <source>
        <dbReference type="ARBA" id="ARBA00022723"/>
    </source>
</evidence>
<dbReference type="InterPro" id="IPR006913">
    <property type="entry name" value="CENP-V/GFA"/>
</dbReference>
<dbReference type="RefSeq" id="WP_310092784.1">
    <property type="nucleotide sequence ID" value="NZ_JAVDTT010000002.1"/>
</dbReference>
<accession>A0ABU1RSH4</accession>
<evidence type="ECO:0000313" key="7">
    <source>
        <dbReference type="Proteomes" id="UP001254759"/>
    </source>
</evidence>
<reference evidence="6 7" key="1">
    <citation type="submission" date="2023-07" db="EMBL/GenBank/DDBJ databases">
        <title>Sorghum-associated microbial communities from plants grown in Nebraska, USA.</title>
        <authorList>
            <person name="Schachtman D."/>
        </authorList>
    </citation>
    <scope>NUCLEOTIDE SEQUENCE [LARGE SCALE GENOMIC DNA]</scope>
    <source>
        <strain evidence="6 7">BE107</strain>
    </source>
</reference>
<dbReference type="Proteomes" id="UP001254759">
    <property type="component" value="Unassembled WGS sequence"/>
</dbReference>
<dbReference type="PANTHER" id="PTHR33337:SF3">
    <property type="entry name" value="CENP-V_GFA DOMAIN-CONTAINING PROTEIN"/>
    <property type="match status" value="1"/>
</dbReference>